<protein>
    <recommendedName>
        <fullName evidence="3">WXG100 family type VII secretion target</fullName>
    </recommendedName>
</protein>
<proteinExistence type="predicted"/>
<dbReference type="Proteomes" id="UP001596160">
    <property type="component" value="Unassembled WGS sequence"/>
</dbReference>
<evidence type="ECO:0000313" key="1">
    <source>
        <dbReference type="EMBL" id="MFC5153122.1"/>
    </source>
</evidence>
<evidence type="ECO:0000313" key="2">
    <source>
        <dbReference type="Proteomes" id="UP001596160"/>
    </source>
</evidence>
<dbReference type="RefSeq" id="WP_344474333.1">
    <property type="nucleotide sequence ID" value="NZ_BAAASB010000004.1"/>
</dbReference>
<dbReference type="EMBL" id="JBHSKP010000008">
    <property type="protein sequence ID" value="MFC5153122.1"/>
    <property type="molecule type" value="Genomic_DNA"/>
</dbReference>
<sequence>MTGGGLAGRRRRRRVEVLERSQGEHTMLTYHDVMTADFGGLSAAADKWQETADEFGKVEKRYRDSVEKITMDRTWLGDSANAARANFAATRYEYEAAQTQAKATATLLRNAHTHFTELKKQLESSRADAVKAGMKVSEQGEVSYDYDRLTAQERGTAMNHPGHAQEIQTAVQSWRDHLRDRVKFVDDADNDLKKDLEAVVKDAGGNKNDATVGGFNGDAGKVAAADDQAKKVRTELASVMEMGENESLDDYLKRLQREGITRLTGNEQLAKAISSYLSGTGTAVMVGQAIWATGYWGTKLARYLPERNPMNAPSTMVARHVGTRLAAAQPGSLLSKVPPNMVRFMYGSDMAAEFGAHMRNGNYFIPKAYQANLATVAKNGGLGQAVKAAGWARGVGVVGSAAGTVYGVANLATYNTDMIKAQPAKFATDLTGTAFNASMTALAVAPNPITAGLAVGTGAAYLIAAGIQHREVIGDAIGNAAEWTGKTAEKIGDGVSKGLDKVGDGIASGAKKIFNNPFD</sequence>
<keyword evidence="2" id="KW-1185">Reference proteome</keyword>
<evidence type="ECO:0008006" key="3">
    <source>
        <dbReference type="Google" id="ProtNLM"/>
    </source>
</evidence>
<gene>
    <name evidence="1" type="ORF">ACFPRH_15405</name>
</gene>
<reference evidence="2" key="1">
    <citation type="journal article" date="2019" name="Int. J. Syst. Evol. Microbiol.">
        <title>The Global Catalogue of Microorganisms (GCM) 10K type strain sequencing project: providing services to taxonomists for standard genome sequencing and annotation.</title>
        <authorList>
            <consortium name="The Broad Institute Genomics Platform"/>
            <consortium name="The Broad Institute Genome Sequencing Center for Infectious Disease"/>
            <person name="Wu L."/>
            <person name="Ma J."/>
        </authorList>
    </citation>
    <scope>NUCLEOTIDE SEQUENCE [LARGE SCALE GENOMIC DNA]</scope>
    <source>
        <strain evidence="2">PCU 266</strain>
    </source>
</reference>
<accession>A0ABW0AM63</accession>
<comment type="caution">
    <text evidence="1">The sequence shown here is derived from an EMBL/GenBank/DDBJ whole genome shotgun (WGS) entry which is preliminary data.</text>
</comment>
<organism evidence="1 2">
    <name type="scientific">Streptomyces amakusaensis</name>
    <dbReference type="NCBI Taxonomy" id="67271"/>
    <lineage>
        <taxon>Bacteria</taxon>
        <taxon>Bacillati</taxon>
        <taxon>Actinomycetota</taxon>
        <taxon>Actinomycetes</taxon>
        <taxon>Kitasatosporales</taxon>
        <taxon>Streptomycetaceae</taxon>
        <taxon>Streptomyces</taxon>
    </lineage>
</organism>
<name>A0ABW0AM63_9ACTN</name>